<evidence type="ECO:0000313" key="1">
    <source>
        <dbReference type="EMBL" id="MFC3606453.1"/>
    </source>
</evidence>
<keyword evidence="2" id="KW-1185">Reference proteome</keyword>
<dbReference type="EMBL" id="JBHRXZ010000002">
    <property type="protein sequence ID" value="MFC3606453.1"/>
    <property type="molecule type" value="Genomic_DNA"/>
</dbReference>
<evidence type="ECO:0000313" key="2">
    <source>
        <dbReference type="Proteomes" id="UP001595630"/>
    </source>
</evidence>
<name>A0ABV7T1V0_9GAMM</name>
<organism evidence="1 2">
    <name type="scientific">Stutzerimonas tarimensis</name>
    <dbReference type="NCBI Taxonomy" id="1507735"/>
    <lineage>
        <taxon>Bacteria</taxon>
        <taxon>Pseudomonadati</taxon>
        <taxon>Pseudomonadota</taxon>
        <taxon>Gammaproteobacteria</taxon>
        <taxon>Pseudomonadales</taxon>
        <taxon>Pseudomonadaceae</taxon>
        <taxon>Stutzerimonas</taxon>
    </lineage>
</organism>
<protein>
    <submittedName>
        <fullName evidence="1">Pilin assembly protein</fullName>
    </submittedName>
</protein>
<gene>
    <name evidence="1" type="ORF">ACFOMF_01455</name>
</gene>
<comment type="caution">
    <text evidence="1">The sequence shown here is derived from an EMBL/GenBank/DDBJ whole genome shotgun (WGS) entry which is preliminary data.</text>
</comment>
<dbReference type="Proteomes" id="UP001595630">
    <property type="component" value="Unassembled WGS sequence"/>
</dbReference>
<dbReference type="RefSeq" id="WP_386360504.1">
    <property type="nucleotide sequence ID" value="NZ_JBHRXZ010000002.1"/>
</dbReference>
<proteinExistence type="predicted"/>
<accession>A0ABV7T1V0</accession>
<reference evidence="2" key="1">
    <citation type="journal article" date="2019" name="Int. J. Syst. Evol. Microbiol.">
        <title>The Global Catalogue of Microorganisms (GCM) 10K type strain sequencing project: providing services to taxonomists for standard genome sequencing and annotation.</title>
        <authorList>
            <consortium name="The Broad Institute Genomics Platform"/>
            <consortium name="The Broad Institute Genome Sequencing Center for Infectious Disease"/>
            <person name="Wu L."/>
            <person name="Ma J."/>
        </authorList>
    </citation>
    <scope>NUCLEOTIDE SEQUENCE [LARGE SCALE GENOMIC DNA]</scope>
    <source>
        <strain evidence="2">KCTC 42447</strain>
    </source>
</reference>
<sequence>MNIAELVSEWEKTAKGHMTRSSYSVCLDIEAAARLEALAEMYPKRTVEELLCELIGASLEAVESSFPYVQGTQVITTDEQGDPIYEDAGPTPRFLELSRKHLQRLLEEEREQG</sequence>